<evidence type="ECO:0000313" key="3">
    <source>
        <dbReference type="Proteomes" id="UP000548726"/>
    </source>
</evidence>
<evidence type="ECO:0000256" key="1">
    <source>
        <dbReference type="SAM" id="SignalP"/>
    </source>
</evidence>
<sequence length="162" mass="18147">MKKSLFLAVTLLVACETASVRAESVPSSFTGTWVNDNVRSTWSDGHYPTGKMKLKMTVSISGNHLIYHSVNDTLKNKAPMIIDFDAVMDGKPYPLSGSDRYDVVRVRRLEGDHIEILEMKNDDLIVGAIWTLEDGGKTLMRWGVGKSQKGTSKAYQEFFTRK</sequence>
<dbReference type="RefSeq" id="WP_086656343.1">
    <property type="nucleotide sequence ID" value="NZ_BLJP01000005.1"/>
</dbReference>
<dbReference type="Proteomes" id="UP000548726">
    <property type="component" value="Unassembled WGS sequence"/>
</dbReference>
<dbReference type="PROSITE" id="PS51257">
    <property type="entry name" value="PROKAR_LIPOPROTEIN"/>
    <property type="match status" value="1"/>
</dbReference>
<evidence type="ECO:0000313" key="2">
    <source>
        <dbReference type="EMBL" id="GFE93669.1"/>
    </source>
</evidence>
<protein>
    <submittedName>
        <fullName evidence="2">Uncharacterized protein</fullName>
    </submittedName>
</protein>
<dbReference type="AlphaFoldDB" id="A0A6V8I7W1"/>
<accession>A0A6V8I7W1</accession>
<name>A0A6V8I7W1_9PROT</name>
<reference evidence="2 3" key="1">
    <citation type="journal article" date="2020" name="Cell Rep.">
        <title>Local necrotic cells trigger systemic immune activation via gut microbiome dysbiosis in Drosophila.</title>
        <authorList>
            <person name="Kosakamoto H."/>
            <person name="Yamauchi T."/>
            <person name="Akuzawa-Tokita Y."/>
            <person name="Nishimura K."/>
            <person name="Soga T."/>
            <person name="Murakami T."/>
            <person name="Mori H."/>
            <person name="Yamamoto K."/>
            <person name="Miyazaki R."/>
            <person name="Koto A."/>
            <person name="Miura M."/>
            <person name="Obata F."/>
        </authorList>
    </citation>
    <scope>NUCLEOTIDE SEQUENCE [LARGE SCALE GENOMIC DNA]</scope>
    <source>
        <strain evidence="2 3">Ai</strain>
    </source>
</reference>
<organism evidence="2 3">
    <name type="scientific">Acetobacter persici</name>
    <dbReference type="NCBI Taxonomy" id="1076596"/>
    <lineage>
        <taxon>Bacteria</taxon>
        <taxon>Pseudomonadati</taxon>
        <taxon>Pseudomonadota</taxon>
        <taxon>Alphaproteobacteria</taxon>
        <taxon>Acetobacterales</taxon>
        <taxon>Acetobacteraceae</taxon>
        <taxon>Acetobacter</taxon>
    </lineage>
</organism>
<feature type="signal peptide" evidence="1">
    <location>
        <begin position="1"/>
        <end position="22"/>
    </location>
</feature>
<comment type="caution">
    <text evidence="2">The sequence shown here is derived from an EMBL/GenBank/DDBJ whole genome shotgun (WGS) entry which is preliminary data.</text>
</comment>
<feature type="chain" id="PRO_5032943422" evidence="1">
    <location>
        <begin position="23"/>
        <end position="162"/>
    </location>
</feature>
<dbReference type="OrthoDB" id="6004814at2"/>
<gene>
    <name evidence="2" type="ORF">DmAi_17280</name>
</gene>
<proteinExistence type="predicted"/>
<keyword evidence="3" id="KW-1185">Reference proteome</keyword>
<dbReference type="EMBL" id="BLJP01000005">
    <property type="protein sequence ID" value="GFE93669.1"/>
    <property type="molecule type" value="Genomic_DNA"/>
</dbReference>
<keyword evidence="1" id="KW-0732">Signal</keyword>